<evidence type="ECO:0000256" key="4">
    <source>
        <dbReference type="ARBA" id="ARBA00023125"/>
    </source>
</evidence>
<evidence type="ECO:0000313" key="8">
    <source>
        <dbReference type="Proteomes" id="UP000190890"/>
    </source>
</evidence>
<keyword evidence="6" id="KW-0814">Transposable element</keyword>
<keyword evidence="4 6" id="KW-0238">DNA-binding</keyword>
<evidence type="ECO:0000256" key="1">
    <source>
        <dbReference type="ARBA" id="ARBA00002190"/>
    </source>
</evidence>
<sequence length="151" mass="17169">MENVSKELLREYIKDQNFTNANDILDALKEMFRDVLQESLEAEMDEALGYGKYNNVEKTNNNSRNGYSKKTVKTELGPVNINIPRDRNGDFQPKIVAKHQRSVNGIEDKILGLYATGMTTRDISEQIKELYGVDISAETVSNITNRILPLE</sequence>
<dbReference type="InterPro" id="IPR001207">
    <property type="entry name" value="Transposase_mutator"/>
</dbReference>
<comment type="function">
    <text evidence="1 6">Required for the transposition of the insertion element.</text>
</comment>
<gene>
    <name evidence="7" type="ORF">CLPUN_02020</name>
</gene>
<reference evidence="7 8" key="1">
    <citation type="submission" date="2016-05" db="EMBL/GenBank/DDBJ databases">
        <title>Microbial solvent formation.</title>
        <authorList>
            <person name="Poehlein A."/>
            <person name="Montoya Solano J.D."/>
            <person name="Flitsch S."/>
            <person name="Krabben P."/>
            <person name="Duerre P."/>
            <person name="Daniel R."/>
        </authorList>
    </citation>
    <scope>NUCLEOTIDE SEQUENCE [LARGE SCALE GENOMIC DNA]</scope>
    <source>
        <strain evidence="7 8">DSM 2619</strain>
    </source>
</reference>
<comment type="caution">
    <text evidence="7">The sequence shown here is derived from an EMBL/GenBank/DDBJ whole genome shotgun (WGS) entry which is preliminary data.</text>
</comment>
<dbReference type="Proteomes" id="UP000190890">
    <property type="component" value="Unassembled WGS sequence"/>
</dbReference>
<keyword evidence="5 6" id="KW-0233">DNA recombination</keyword>
<keyword evidence="8" id="KW-1185">Reference proteome</keyword>
<proteinExistence type="inferred from homology"/>
<name>A0A1S8TXT9_9CLOT</name>
<dbReference type="GO" id="GO:0006313">
    <property type="term" value="P:DNA transposition"/>
    <property type="evidence" value="ECO:0007669"/>
    <property type="project" value="UniProtKB-UniRule"/>
</dbReference>
<dbReference type="PANTHER" id="PTHR33217">
    <property type="entry name" value="TRANSPOSASE FOR INSERTION SEQUENCE ELEMENT IS1081"/>
    <property type="match status" value="1"/>
</dbReference>
<dbReference type="AlphaFoldDB" id="A0A1S8TXT9"/>
<evidence type="ECO:0000256" key="5">
    <source>
        <dbReference type="ARBA" id="ARBA00023172"/>
    </source>
</evidence>
<dbReference type="GO" id="GO:0003677">
    <property type="term" value="F:DNA binding"/>
    <property type="evidence" value="ECO:0007669"/>
    <property type="project" value="UniProtKB-UniRule"/>
</dbReference>
<dbReference type="PANTHER" id="PTHR33217:SF8">
    <property type="entry name" value="MUTATOR FAMILY TRANSPOSASE"/>
    <property type="match status" value="1"/>
</dbReference>
<comment type="similarity">
    <text evidence="2 6">Belongs to the transposase mutator family.</text>
</comment>
<evidence type="ECO:0000256" key="6">
    <source>
        <dbReference type="RuleBase" id="RU365089"/>
    </source>
</evidence>
<organism evidence="7 8">
    <name type="scientific">Clostridium puniceum</name>
    <dbReference type="NCBI Taxonomy" id="29367"/>
    <lineage>
        <taxon>Bacteria</taxon>
        <taxon>Bacillati</taxon>
        <taxon>Bacillota</taxon>
        <taxon>Clostridia</taxon>
        <taxon>Eubacteriales</taxon>
        <taxon>Clostridiaceae</taxon>
        <taxon>Clostridium</taxon>
    </lineage>
</organism>
<evidence type="ECO:0000256" key="2">
    <source>
        <dbReference type="ARBA" id="ARBA00010961"/>
    </source>
</evidence>
<dbReference type="STRING" id="29367.CLPUN_02020"/>
<evidence type="ECO:0000256" key="3">
    <source>
        <dbReference type="ARBA" id="ARBA00022578"/>
    </source>
</evidence>
<keyword evidence="3 6" id="KW-0815">Transposition</keyword>
<dbReference type="EMBL" id="LZZM01000011">
    <property type="protein sequence ID" value="OOM82500.1"/>
    <property type="molecule type" value="Genomic_DNA"/>
</dbReference>
<accession>A0A1S8TXT9</accession>
<dbReference type="Pfam" id="PF00872">
    <property type="entry name" value="Transposase_mut"/>
    <property type="match status" value="1"/>
</dbReference>
<protein>
    <recommendedName>
        <fullName evidence="6">Mutator family transposase</fullName>
    </recommendedName>
</protein>
<evidence type="ECO:0000313" key="7">
    <source>
        <dbReference type="EMBL" id="OOM82500.1"/>
    </source>
</evidence>
<dbReference type="GO" id="GO:0004803">
    <property type="term" value="F:transposase activity"/>
    <property type="evidence" value="ECO:0007669"/>
    <property type="project" value="UniProtKB-UniRule"/>
</dbReference>